<dbReference type="AlphaFoldDB" id="A0A8U1BRN2"/>
<sequence>MKERCNARRYVEERRTKLQREAAAMDSGEMFTAGKRGLVSAKVEQYDAGLCSFPGEVPSYNVVAVLKKDSGCVLLHPLPSSTVTFSKCSTASPVSAHYLYIDGRWWTEPLDNVIDLKTQLTQNWLGYSFRHAPLSHRR</sequence>
<dbReference type="Proteomes" id="UP000808372">
    <property type="component" value="Chromosome 11"/>
</dbReference>
<name>A0A8U1BRN2_SALNM</name>
<organism evidence="1 2">
    <name type="scientific">Salvelinus namaycush</name>
    <name type="common">Lake trout</name>
    <name type="synonym">Salmo namaycush</name>
    <dbReference type="NCBI Taxonomy" id="8040"/>
    <lineage>
        <taxon>Eukaryota</taxon>
        <taxon>Metazoa</taxon>
        <taxon>Chordata</taxon>
        <taxon>Craniata</taxon>
        <taxon>Vertebrata</taxon>
        <taxon>Euteleostomi</taxon>
        <taxon>Actinopterygii</taxon>
        <taxon>Neopterygii</taxon>
        <taxon>Teleostei</taxon>
        <taxon>Protacanthopterygii</taxon>
        <taxon>Salmoniformes</taxon>
        <taxon>Salmonidae</taxon>
        <taxon>Salmoninae</taxon>
        <taxon>Salvelinus</taxon>
    </lineage>
</organism>
<keyword evidence="1" id="KW-1185">Reference proteome</keyword>
<dbReference type="SUPFAM" id="SSF53850">
    <property type="entry name" value="Periplasmic binding protein-like II"/>
    <property type="match status" value="1"/>
</dbReference>
<evidence type="ECO:0000313" key="1">
    <source>
        <dbReference type="Proteomes" id="UP000808372"/>
    </source>
</evidence>
<dbReference type="KEGG" id="snh:120055526"/>
<gene>
    <name evidence="2" type="primary">LOC120055526</name>
</gene>
<reference evidence="2" key="1">
    <citation type="submission" date="2025-08" db="UniProtKB">
        <authorList>
            <consortium name="RefSeq"/>
        </authorList>
    </citation>
    <scope>IDENTIFICATION</scope>
    <source>
        <tissue evidence="2">White muscle</tissue>
    </source>
</reference>
<accession>A0A8U1BRN2</accession>
<proteinExistence type="predicted"/>
<dbReference type="GeneID" id="120055526"/>
<dbReference type="RefSeq" id="XP_038859316.1">
    <property type="nucleotide sequence ID" value="XM_039003388.1"/>
</dbReference>
<protein>
    <submittedName>
        <fullName evidence="2">Serotransferrin-1-like</fullName>
    </submittedName>
</protein>
<evidence type="ECO:0000313" key="2">
    <source>
        <dbReference type="RefSeq" id="XP_038859316.1"/>
    </source>
</evidence>